<comment type="caution">
    <text evidence="2">The sequence shown here is derived from an EMBL/GenBank/DDBJ whole genome shotgun (WGS) entry which is preliminary data.</text>
</comment>
<evidence type="ECO:0000313" key="3">
    <source>
        <dbReference type="Proteomes" id="UP000564573"/>
    </source>
</evidence>
<dbReference type="InterPro" id="IPR032710">
    <property type="entry name" value="NTF2-like_dom_sf"/>
</dbReference>
<dbReference type="RefSeq" id="WP_183786770.1">
    <property type="nucleotide sequence ID" value="NZ_JACIBS010000005.1"/>
</dbReference>
<gene>
    <name evidence="2" type="ORF">FB384_004519</name>
</gene>
<keyword evidence="3" id="KW-1185">Reference proteome</keyword>
<organism evidence="2 3">
    <name type="scientific">Prauserella sediminis</name>
    <dbReference type="NCBI Taxonomy" id="577680"/>
    <lineage>
        <taxon>Bacteria</taxon>
        <taxon>Bacillati</taxon>
        <taxon>Actinomycetota</taxon>
        <taxon>Actinomycetes</taxon>
        <taxon>Pseudonocardiales</taxon>
        <taxon>Pseudonocardiaceae</taxon>
        <taxon>Prauserella</taxon>
        <taxon>Prauserella salsuginis group</taxon>
    </lineage>
</organism>
<protein>
    <recommendedName>
        <fullName evidence="1">SnoaL-like domain-containing protein</fullName>
    </recommendedName>
</protein>
<dbReference type="Proteomes" id="UP000564573">
    <property type="component" value="Unassembled WGS sequence"/>
</dbReference>
<name>A0A839XS53_9PSEU</name>
<evidence type="ECO:0000313" key="2">
    <source>
        <dbReference type="EMBL" id="MBB3665561.1"/>
    </source>
</evidence>
<evidence type="ECO:0000259" key="1">
    <source>
        <dbReference type="Pfam" id="PF13577"/>
    </source>
</evidence>
<dbReference type="SUPFAM" id="SSF54427">
    <property type="entry name" value="NTF2-like"/>
    <property type="match status" value="1"/>
</dbReference>
<accession>A0A839XS53</accession>
<dbReference type="AlphaFoldDB" id="A0A839XS53"/>
<dbReference type="Pfam" id="PF13577">
    <property type="entry name" value="SnoaL_4"/>
    <property type="match status" value="1"/>
</dbReference>
<feature type="domain" description="SnoaL-like" evidence="1">
    <location>
        <begin position="5"/>
        <end position="143"/>
    </location>
</feature>
<dbReference type="Gene3D" id="3.10.450.50">
    <property type="match status" value="1"/>
</dbReference>
<dbReference type="InterPro" id="IPR037401">
    <property type="entry name" value="SnoaL-like"/>
</dbReference>
<dbReference type="EMBL" id="JACIBS010000005">
    <property type="protein sequence ID" value="MBB3665561.1"/>
    <property type="molecule type" value="Genomic_DNA"/>
</dbReference>
<proteinExistence type="predicted"/>
<reference evidence="2 3" key="1">
    <citation type="submission" date="2020-08" db="EMBL/GenBank/DDBJ databases">
        <title>Sequencing the genomes of 1000 actinobacteria strains.</title>
        <authorList>
            <person name="Klenk H.-P."/>
        </authorList>
    </citation>
    <scope>NUCLEOTIDE SEQUENCE [LARGE SCALE GENOMIC DNA]</scope>
    <source>
        <strain evidence="2 3">DSM 45267</strain>
    </source>
</reference>
<sequence>MDELQRLAAVEAIRTAKARYFRGVDTNDGMLVRSVLHSDCVLDYRGCTTDPASGVDHVPSMNRVLEGREAWPETGSAGSGVVSVHQGHQSEITVTDSTTAEAVWAMSDRLFMPSSASFTVLLGYGWYHETYERVESAWLLRTLRIRRLRVEVR</sequence>